<gene>
    <name evidence="2" type="ORF">BN877_I0849</name>
</gene>
<proteinExistence type="predicted"/>
<dbReference type="HOGENOM" id="CLU_2938610_0_0_5"/>
<organism evidence="2 3">
    <name type="scientific">Agrobacterium pusense</name>
    <dbReference type="NCBI Taxonomy" id="648995"/>
    <lineage>
        <taxon>Bacteria</taxon>
        <taxon>Pseudomonadati</taxon>
        <taxon>Pseudomonadota</taxon>
        <taxon>Alphaproteobacteria</taxon>
        <taxon>Hyphomicrobiales</taxon>
        <taxon>Rhizobiaceae</taxon>
        <taxon>Rhizobium/Agrobacterium group</taxon>
        <taxon>Agrobacterium</taxon>
    </lineage>
</organism>
<accession>U4PRK6</accession>
<protein>
    <submittedName>
        <fullName evidence="2">Uncharacterized protein</fullName>
    </submittedName>
</protein>
<evidence type="ECO:0000313" key="2">
    <source>
        <dbReference type="EMBL" id="CDI07763.1"/>
    </source>
</evidence>
<reference evidence="2 3" key="1">
    <citation type="journal article" date="2013" name="Genome Announc.">
        <title>Complete Genome Sequence of the Sesbania Symbiont and Rice Growth-Promoting Endophyte Rhizobium sp. Strain IRBG74.</title>
        <authorList>
            <person name="Crook M.B."/>
            <person name="Mitra S."/>
            <person name="Ane J.M."/>
            <person name="Sadowsky M.J."/>
            <person name="Gyaneshwar P."/>
        </authorList>
    </citation>
    <scope>NUCLEOTIDE SEQUENCE [LARGE SCALE GENOMIC DNA]</scope>
    <source>
        <strain evidence="2 3">IRBG74</strain>
    </source>
</reference>
<evidence type="ECO:0000256" key="1">
    <source>
        <dbReference type="SAM" id="MobiDB-lite"/>
    </source>
</evidence>
<dbReference type="KEGG" id="rir:BN877_I0849"/>
<feature type="region of interest" description="Disordered" evidence="1">
    <location>
        <begin position="15"/>
        <end position="36"/>
    </location>
</feature>
<dbReference type="AlphaFoldDB" id="U4PRK6"/>
<dbReference type="Proteomes" id="UP000016944">
    <property type="component" value="Chromosome I"/>
</dbReference>
<sequence>MKDESMVMTRAGVLDEIAGPNPHTVTPGPEPGSSVVKSLTTKDFFHGADAPWLDAGSSPA</sequence>
<name>U4PRK6_9HYPH</name>
<evidence type="ECO:0000313" key="3">
    <source>
        <dbReference type="Proteomes" id="UP000016944"/>
    </source>
</evidence>
<dbReference type="EMBL" id="HG518322">
    <property type="protein sequence ID" value="CDI07763.1"/>
    <property type="molecule type" value="Genomic_DNA"/>
</dbReference>